<feature type="region of interest" description="Disordered" evidence="1">
    <location>
        <begin position="505"/>
        <end position="539"/>
    </location>
</feature>
<name>A0AA97NYM9_PYRO3</name>
<sequence length="570" mass="63371">MGRPRTWLEHTQMSPNNLPNLEMARKKLIARLMRSSKADFRITYYLYMDPSLAAETSKLLTRAFNDPTTKGKFREVRTEGVGISSQEPIDLVALEIDATAIPVACGRAGILAENRAVRKFCTDTYQLLHNPAFVNRALGLPTTAPLPWTHLRIRRTDVGPQDPCYTDKYYLPQAWWPWIAGPPSAHPTAAPGMACFRILAQAATCCVASGPSLSPVLFEQPWCLGAYGVVLTRMIGRFSRGADELYRKIDDVFGAVAGEVSDGHQVADLIYSLSREMQNIVAVLRRKHWDYFGQPSRSCRLRSRYNVWIGGRRHDARRVFERQLLEVQQSMTAATTTLRTLAMTTRLSSPDGKLPAGLSSVLAATRVKTMTPAERQAVLAFVARAWCGDDDTGDCPPSTAAPDHYSSHPQPHRSETMVRDALVRGARRWAGEHDEARRHLRGLLGIWWDVEAWLDPSAVNNDNRATVEGALAPPAWAGLAERSGFGRPGLVLSCAEASRSVVHVPFPGTEVGEKDEEDEESDKDDSTLCGSSDQEPQSCNWRIVSGEHEGVPPSWVRRAREMRGMQWVMI</sequence>
<dbReference type="AlphaFoldDB" id="A0AA97NYM9"/>
<gene>
    <name evidence="2" type="ORF">OOU_Y34scaffold00528g58</name>
</gene>
<organism evidence="2">
    <name type="scientific">Pyricularia oryzae (strain Y34)</name>
    <name type="common">Rice blast fungus</name>
    <name type="synonym">Magnaporthe oryzae</name>
    <dbReference type="NCBI Taxonomy" id="1143189"/>
    <lineage>
        <taxon>Eukaryota</taxon>
        <taxon>Fungi</taxon>
        <taxon>Dikarya</taxon>
        <taxon>Ascomycota</taxon>
        <taxon>Pezizomycotina</taxon>
        <taxon>Sordariomycetes</taxon>
        <taxon>Sordariomycetidae</taxon>
        <taxon>Magnaporthales</taxon>
        <taxon>Pyriculariaceae</taxon>
        <taxon>Pyricularia</taxon>
    </lineage>
</organism>
<dbReference type="EMBL" id="JH793541">
    <property type="protein sequence ID" value="ELQ38766.1"/>
    <property type="molecule type" value="Genomic_DNA"/>
</dbReference>
<feature type="compositionally biased region" description="Acidic residues" evidence="1">
    <location>
        <begin position="513"/>
        <end position="523"/>
    </location>
</feature>
<protein>
    <submittedName>
        <fullName evidence="2">Uncharacterized protein</fullName>
    </submittedName>
</protein>
<proteinExistence type="predicted"/>
<accession>A0AA97NYM9</accession>
<evidence type="ECO:0000313" key="2">
    <source>
        <dbReference type="EMBL" id="ELQ38766.1"/>
    </source>
</evidence>
<dbReference type="Proteomes" id="UP000011086">
    <property type="component" value="Unassembled WGS sequence"/>
</dbReference>
<feature type="compositionally biased region" description="Polar residues" evidence="1">
    <location>
        <begin position="528"/>
        <end position="539"/>
    </location>
</feature>
<reference evidence="2" key="1">
    <citation type="journal article" date="2012" name="PLoS Genet.">
        <title>Comparative analysis of the genomes of two field isolates of the rice blast fungus Magnaporthe oryzae.</title>
        <authorList>
            <person name="Xue M."/>
            <person name="Yang J."/>
            <person name="Li Z."/>
            <person name="Hu S."/>
            <person name="Yao N."/>
            <person name="Dean R.A."/>
            <person name="Zhao W."/>
            <person name="Shen M."/>
            <person name="Zhang H."/>
            <person name="Li C."/>
            <person name="Liu L."/>
            <person name="Cao L."/>
            <person name="Xu X."/>
            <person name="Xing Y."/>
            <person name="Hsiang T."/>
            <person name="Zhang Z."/>
            <person name="Xu J.R."/>
            <person name="Peng Y.L."/>
        </authorList>
    </citation>
    <scope>NUCLEOTIDE SEQUENCE</scope>
    <source>
        <strain evidence="2">Y34</strain>
    </source>
</reference>
<evidence type="ECO:0000256" key="1">
    <source>
        <dbReference type="SAM" id="MobiDB-lite"/>
    </source>
</evidence>